<dbReference type="Proteomes" id="UP000242164">
    <property type="component" value="Unassembled WGS sequence"/>
</dbReference>
<gene>
    <name evidence="1" type="ORF">BCB44BAC_02482</name>
</gene>
<name>A0AAX2CI87_9BACI</name>
<dbReference type="AlphaFoldDB" id="A0AAX2CI87"/>
<sequence length="22" mass="2608">MHEVTHQPYFKNWTNGLGEDFG</sequence>
<accession>A0AAX2CI87</accession>
<dbReference type="EMBL" id="FMIK01000030">
    <property type="protein sequence ID" value="SCL95047.1"/>
    <property type="molecule type" value="Genomic_DNA"/>
</dbReference>
<organism evidence="1 2">
    <name type="scientific">Bacillus cytotoxicus</name>
    <dbReference type="NCBI Taxonomy" id="580165"/>
    <lineage>
        <taxon>Bacteria</taxon>
        <taxon>Bacillati</taxon>
        <taxon>Bacillota</taxon>
        <taxon>Bacilli</taxon>
        <taxon>Bacillales</taxon>
        <taxon>Bacillaceae</taxon>
        <taxon>Bacillus</taxon>
        <taxon>Bacillus cereus group</taxon>
    </lineage>
</organism>
<evidence type="ECO:0000313" key="2">
    <source>
        <dbReference type="Proteomes" id="UP000242164"/>
    </source>
</evidence>
<comment type="caution">
    <text evidence="1">The sequence shown here is derived from an EMBL/GenBank/DDBJ whole genome shotgun (WGS) entry which is preliminary data.</text>
</comment>
<proteinExistence type="predicted"/>
<reference evidence="1 2" key="1">
    <citation type="submission" date="2016-08" db="EMBL/GenBank/DDBJ databases">
        <authorList>
            <person name="Loux V."/>
            <person name="Rue O."/>
        </authorList>
    </citation>
    <scope>NUCLEOTIDE SEQUENCE [LARGE SCALE GENOMIC DNA]</scope>
    <source>
        <strain evidence="1 2">AFSSA_08CEB44bac</strain>
    </source>
</reference>
<protein>
    <submittedName>
        <fullName evidence="1">Uncharacterized protein</fullName>
    </submittedName>
</protein>
<evidence type="ECO:0000313" key="1">
    <source>
        <dbReference type="EMBL" id="SCL95047.1"/>
    </source>
</evidence>